<keyword evidence="4" id="KW-0804">Transcription</keyword>
<dbReference type="InterPro" id="IPR007219">
    <property type="entry name" value="XnlR_reg_dom"/>
</dbReference>
<feature type="domain" description="Zn(2)-C6 fungal-type" evidence="7">
    <location>
        <begin position="62"/>
        <end position="93"/>
    </location>
</feature>
<dbReference type="EMBL" id="MLKD01000005">
    <property type="protein sequence ID" value="OQE26773.1"/>
    <property type="molecule type" value="Genomic_DNA"/>
</dbReference>
<evidence type="ECO:0000313" key="8">
    <source>
        <dbReference type="EMBL" id="OQE26773.1"/>
    </source>
</evidence>
<dbReference type="PROSITE" id="PS00463">
    <property type="entry name" value="ZN2_CY6_FUNGAL_1"/>
    <property type="match status" value="1"/>
</dbReference>
<dbReference type="STRING" id="303698.A0A1V6TMG6"/>
<dbReference type="Gene3D" id="4.10.240.10">
    <property type="entry name" value="Zn(2)-C6 fungal-type DNA-binding domain"/>
    <property type="match status" value="1"/>
</dbReference>
<dbReference type="Proteomes" id="UP000191285">
    <property type="component" value="Unassembled WGS sequence"/>
</dbReference>
<evidence type="ECO:0000259" key="7">
    <source>
        <dbReference type="PROSITE" id="PS50048"/>
    </source>
</evidence>
<dbReference type="InterPro" id="IPR001138">
    <property type="entry name" value="Zn2Cys6_DnaBD"/>
</dbReference>
<comment type="caution">
    <text evidence="8">The sequence shown here is derived from an EMBL/GenBank/DDBJ whole genome shotgun (WGS) entry which is preliminary data.</text>
</comment>
<dbReference type="PANTHER" id="PTHR31668:SF4">
    <property type="entry name" value="TRANSCRIPTIONAL ACTIVATOR PROTEIN DAL81"/>
    <property type="match status" value="1"/>
</dbReference>
<evidence type="ECO:0000256" key="6">
    <source>
        <dbReference type="SAM" id="MobiDB-lite"/>
    </source>
</evidence>
<dbReference type="Pfam" id="PF04082">
    <property type="entry name" value="Fungal_trans"/>
    <property type="match status" value="1"/>
</dbReference>
<dbReference type="InterPro" id="IPR036864">
    <property type="entry name" value="Zn2-C6_fun-type_DNA-bd_sf"/>
</dbReference>
<feature type="region of interest" description="Disordered" evidence="6">
    <location>
        <begin position="40"/>
        <end position="59"/>
    </location>
</feature>
<dbReference type="GO" id="GO:0008270">
    <property type="term" value="F:zinc ion binding"/>
    <property type="evidence" value="ECO:0007669"/>
    <property type="project" value="InterPro"/>
</dbReference>
<protein>
    <recommendedName>
        <fullName evidence="7">Zn(2)-C6 fungal-type domain-containing protein</fullName>
    </recommendedName>
</protein>
<gene>
    <name evidence="8" type="ORF">PENSTE_c005G09472</name>
</gene>
<proteinExistence type="predicted"/>
<dbReference type="GO" id="GO:0000981">
    <property type="term" value="F:DNA-binding transcription factor activity, RNA polymerase II-specific"/>
    <property type="evidence" value="ECO:0007669"/>
    <property type="project" value="InterPro"/>
</dbReference>
<dbReference type="SMART" id="SM00066">
    <property type="entry name" value="GAL4"/>
    <property type="match status" value="1"/>
</dbReference>
<evidence type="ECO:0000256" key="5">
    <source>
        <dbReference type="ARBA" id="ARBA00023242"/>
    </source>
</evidence>
<dbReference type="AlphaFoldDB" id="A0A1V6TMG6"/>
<evidence type="ECO:0000256" key="3">
    <source>
        <dbReference type="ARBA" id="ARBA00023125"/>
    </source>
</evidence>
<keyword evidence="1" id="KW-0479">Metal-binding</keyword>
<keyword evidence="9" id="KW-1185">Reference proteome</keyword>
<dbReference type="PANTHER" id="PTHR31668">
    <property type="entry name" value="GLUCOSE TRANSPORT TRANSCRIPTION REGULATOR RGT1-RELATED-RELATED"/>
    <property type="match status" value="1"/>
</dbReference>
<dbReference type="SMART" id="SM00906">
    <property type="entry name" value="Fungal_trans"/>
    <property type="match status" value="1"/>
</dbReference>
<organism evidence="8 9">
    <name type="scientific">Penicillium steckii</name>
    <dbReference type="NCBI Taxonomy" id="303698"/>
    <lineage>
        <taxon>Eukaryota</taxon>
        <taxon>Fungi</taxon>
        <taxon>Dikarya</taxon>
        <taxon>Ascomycota</taxon>
        <taxon>Pezizomycotina</taxon>
        <taxon>Eurotiomycetes</taxon>
        <taxon>Eurotiomycetidae</taxon>
        <taxon>Eurotiales</taxon>
        <taxon>Aspergillaceae</taxon>
        <taxon>Penicillium</taxon>
    </lineage>
</organism>
<evidence type="ECO:0000256" key="4">
    <source>
        <dbReference type="ARBA" id="ARBA00023163"/>
    </source>
</evidence>
<dbReference type="GO" id="GO:0006351">
    <property type="term" value="P:DNA-templated transcription"/>
    <property type="evidence" value="ECO:0007669"/>
    <property type="project" value="InterPro"/>
</dbReference>
<keyword evidence="3" id="KW-0238">DNA-binding</keyword>
<feature type="compositionally biased region" description="Polar residues" evidence="6">
    <location>
        <begin position="40"/>
        <end position="57"/>
    </location>
</feature>
<keyword evidence="5" id="KW-0539">Nucleus</keyword>
<dbReference type="CDD" id="cd00067">
    <property type="entry name" value="GAL4"/>
    <property type="match status" value="1"/>
</dbReference>
<reference evidence="9" key="1">
    <citation type="journal article" date="2017" name="Nat. Microbiol.">
        <title>Global analysis of biosynthetic gene clusters reveals vast potential of secondary metabolite production in Penicillium species.</title>
        <authorList>
            <person name="Nielsen J.C."/>
            <person name="Grijseels S."/>
            <person name="Prigent S."/>
            <person name="Ji B."/>
            <person name="Dainat J."/>
            <person name="Nielsen K.F."/>
            <person name="Frisvad J.C."/>
            <person name="Workman M."/>
            <person name="Nielsen J."/>
        </authorList>
    </citation>
    <scope>NUCLEOTIDE SEQUENCE [LARGE SCALE GENOMIC DNA]</scope>
    <source>
        <strain evidence="9">IBT 24891</strain>
    </source>
</reference>
<dbReference type="GO" id="GO:0005634">
    <property type="term" value="C:nucleus"/>
    <property type="evidence" value="ECO:0007669"/>
    <property type="project" value="TreeGrafter"/>
</dbReference>
<dbReference type="SUPFAM" id="SSF57701">
    <property type="entry name" value="Zn2/Cys6 DNA-binding domain"/>
    <property type="match status" value="1"/>
</dbReference>
<dbReference type="OrthoDB" id="3034343at2759"/>
<dbReference type="PROSITE" id="PS50048">
    <property type="entry name" value="ZN2_CY6_FUNGAL_2"/>
    <property type="match status" value="1"/>
</dbReference>
<dbReference type="GO" id="GO:0003677">
    <property type="term" value="F:DNA binding"/>
    <property type="evidence" value="ECO:0007669"/>
    <property type="project" value="UniProtKB-KW"/>
</dbReference>
<dbReference type="Pfam" id="PF00172">
    <property type="entry name" value="Zn_clus"/>
    <property type="match status" value="1"/>
</dbReference>
<sequence length="630" mass="72108">MDSPQVHDFQLYDLLGSQPDVNLDLFSFNNPVEATDQLATSSVEHTSTPPKLSQTRSRNPRSCDFCRVRKTACIVEHALPCTTCRTRGFGCTFTKRRRKTRRTDLLGGSSGHSEIACNSNSNLQNPTELSQECASFSWQDLPSSFDTSGLSLNEFLEDQAQYFTPSTSPGSDTSETHRNAMELPLDQPSWTFHLLGESGESDPYLLKRAALAIHAENQHYRRFQRESHHDHHGENIDDQRPIVFSLDRDHVYNHYEPRVEESEISQIRAQLTRMDEKVGTRLINVYFNYVYPYFPVLSYSKMVEDGYPDERVLGVLPLSLKAVLYASALPFMVYDDVLSTMLDIGLPTAIELYRMSWVAITQEIHSPRLSTIQSCLLLLQRDITDRFVQGSPFQWSFMAWTVSLAQTLGLSTDCSTVWGMPLWEKKLRKRLWWGTFVLDKWNYACSGLASHIHEDDYDVLPLDDSDVACSEMPEPIQNIHTQGHFRHLVELTMILSDVTYSFFTIKASKRTFSDFSLSSTLANELRFRLDEWKVSFDKLSFYQSGELSSRAQIDGNASLGLAYWAVQLLIARATLRSLETRPGSVEERQIREECYGSARLKAEAYCLEIVEFTDRLQAGAWNAFWHKCKR</sequence>
<dbReference type="InterPro" id="IPR050797">
    <property type="entry name" value="Carb_Metab_Trans_Reg"/>
</dbReference>
<keyword evidence="2" id="KW-0805">Transcription regulation</keyword>
<dbReference type="GO" id="GO:0001080">
    <property type="term" value="P:nitrogen catabolite activation of transcription from RNA polymerase II promoter"/>
    <property type="evidence" value="ECO:0007669"/>
    <property type="project" value="TreeGrafter"/>
</dbReference>
<evidence type="ECO:0000313" key="9">
    <source>
        <dbReference type="Proteomes" id="UP000191285"/>
    </source>
</evidence>
<evidence type="ECO:0000256" key="2">
    <source>
        <dbReference type="ARBA" id="ARBA00023015"/>
    </source>
</evidence>
<dbReference type="CDD" id="cd12148">
    <property type="entry name" value="fungal_TF_MHR"/>
    <property type="match status" value="1"/>
</dbReference>
<name>A0A1V6TMG6_9EURO</name>
<accession>A0A1V6TMG6</accession>
<evidence type="ECO:0000256" key="1">
    <source>
        <dbReference type="ARBA" id="ARBA00022723"/>
    </source>
</evidence>